<reference evidence="2" key="1">
    <citation type="submission" date="2021-12" db="EMBL/GenBank/DDBJ databases">
        <authorList>
            <person name="King R."/>
        </authorList>
    </citation>
    <scope>NUCLEOTIDE SEQUENCE</scope>
</reference>
<evidence type="ECO:0000256" key="1">
    <source>
        <dbReference type="SAM" id="MobiDB-lite"/>
    </source>
</evidence>
<keyword evidence="3" id="KW-1185">Reference proteome</keyword>
<feature type="compositionally biased region" description="Basic and acidic residues" evidence="1">
    <location>
        <begin position="76"/>
        <end position="91"/>
    </location>
</feature>
<proteinExistence type="predicted"/>
<gene>
    <name evidence="2" type="ORF">BEMITA_LOCUS6065</name>
</gene>
<name>A0A9P0F3U1_BEMTA</name>
<sequence length="115" mass="13395">MEDQTYQKRVEIIAQAVSLVVRNSRREEFRQAVFDRTQSSNSAEVQEFIQNTLLERKLEQKNKRPRLTAPSSKNKVAKENRLDKQQDDKENFFTGNQIAPSQSNADGNLVQQRRT</sequence>
<protein>
    <submittedName>
        <fullName evidence="2">Uncharacterized protein</fullName>
    </submittedName>
</protein>
<evidence type="ECO:0000313" key="3">
    <source>
        <dbReference type="Proteomes" id="UP001152759"/>
    </source>
</evidence>
<feature type="region of interest" description="Disordered" evidence="1">
    <location>
        <begin position="56"/>
        <end position="115"/>
    </location>
</feature>
<evidence type="ECO:0000313" key="2">
    <source>
        <dbReference type="EMBL" id="CAH0387006.1"/>
    </source>
</evidence>
<dbReference type="AlphaFoldDB" id="A0A9P0F3U1"/>
<feature type="compositionally biased region" description="Polar residues" evidence="1">
    <location>
        <begin position="93"/>
        <end position="115"/>
    </location>
</feature>
<dbReference type="Proteomes" id="UP001152759">
    <property type="component" value="Chromosome 3"/>
</dbReference>
<dbReference type="EMBL" id="OU963864">
    <property type="protein sequence ID" value="CAH0387006.1"/>
    <property type="molecule type" value="Genomic_DNA"/>
</dbReference>
<organism evidence="2 3">
    <name type="scientific">Bemisia tabaci</name>
    <name type="common">Sweetpotato whitefly</name>
    <name type="synonym">Aleurodes tabaci</name>
    <dbReference type="NCBI Taxonomy" id="7038"/>
    <lineage>
        <taxon>Eukaryota</taxon>
        <taxon>Metazoa</taxon>
        <taxon>Ecdysozoa</taxon>
        <taxon>Arthropoda</taxon>
        <taxon>Hexapoda</taxon>
        <taxon>Insecta</taxon>
        <taxon>Pterygota</taxon>
        <taxon>Neoptera</taxon>
        <taxon>Paraneoptera</taxon>
        <taxon>Hemiptera</taxon>
        <taxon>Sternorrhyncha</taxon>
        <taxon>Aleyrodoidea</taxon>
        <taxon>Aleyrodidae</taxon>
        <taxon>Aleyrodinae</taxon>
        <taxon>Bemisia</taxon>
    </lineage>
</organism>
<accession>A0A9P0F3U1</accession>